<gene>
    <name evidence="1" type="ORF">CLUMA_CG009500</name>
</gene>
<name>A0A1J1I6Y1_9DIPT</name>
<evidence type="ECO:0000313" key="1">
    <source>
        <dbReference type="EMBL" id="CRK96063.1"/>
    </source>
</evidence>
<accession>A0A1J1I6Y1</accession>
<sequence>MQKIIRRRVIFSCIRFFHFTVKHSFYHEFNSERTIQQKCDRSFFIDERK</sequence>
<dbReference type="AlphaFoldDB" id="A0A1J1I6Y1"/>
<dbReference type="EMBL" id="CVRI01000043">
    <property type="protein sequence ID" value="CRK96063.1"/>
    <property type="molecule type" value="Genomic_DNA"/>
</dbReference>
<evidence type="ECO:0000313" key="2">
    <source>
        <dbReference type="Proteomes" id="UP000183832"/>
    </source>
</evidence>
<reference evidence="1 2" key="1">
    <citation type="submission" date="2015-04" db="EMBL/GenBank/DDBJ databases">
        <authorList>
            <person name="Syromyatnikov M.Y."/>
            <person name="Popov V.N."/>
        </authorList>
    </citation>
    <scope>NUCLEOTIDE SEQUENCE [LARGE SCALE GENOMIC DNA]</scope>
</reference>
<proteinExistence type="predicted"/>
<keyword evidence="2" id="KW-1185">Reference proteome</keyword>
<dbReference type="Proteomes" id="UP000183832">
    <property type="component" value="Unassembled WGS sequence"/>
</dbReference>
<organism evidence="1 2">
    <name type="scientific">Clunio marinus</name>
    <dbReference type="NCBI Taxonomy" id="568069"/>
    <lineage>
        <taxon>Eukaryota</taxon>
        <taxon>Metazoa</taxon>
        <taxon>Ecdysozoa</taxon>
        <taxon>Arthropoda</taxon>
        <taxon>Hexapoda</taxon>
        <taxon>Insecta</taxon>
        <taxon>Pterygota</taxon>
        <taxon>Neoptera</taxon>
        <taxon>Endopterygota</taxon>
        <taxon>Diptera</taxon>
        <taxon>Nematocera</taxon>
        <taxon>Chironomoidea</taxon>
        <taxon>Chironomidae</taxon>
        <taxon>Clunio</taxon>
    </lineage>
</organism>
<protein>
    <submittedName>
        <fullName evidence="1">CLUMA_CG009500, isoform A</fullName>
    </submittedName>
</protein>